<evidence type="ECO:0000313" key="1">
    <source>
        <dbReference type="EMBL" id="MCH5598532.1"/>
    </source>
</evidence>
<dbReference type="SUPFAM" id="SSF158446">
    <property type="entry name" value="IVS-encoded protein-like"/>
    <property type="match status" value="1"/>
</dbReference>
<accession>A0ABS9SJK8</accession>
<protein>
    <submittedName>
        <fullName evidence="1">Four helix bundle protein</fullName>
    </submittedName>
</protein>
<dbReference type="CDD" id="cd16377">
    <property type="entry name" value="23S_rRNA_IVP_like"/>
    <property type="match status" value="1"/>
</dbReference>
<comment type="caution">
    <text evidence="1">The sequence shown here is derived from an EMBL/GenBank/DDBJ whole genome shotgun (WGS) entry which is preliminary data.</text>
</comment>
<dbReference type="NCBIfam" id="TIGR02436">
    <property type="entry name" value="four helix bundle protein"/>
    <property type="match status" value="1"/>
</dbReference>
<name>A0ABS9SJK8_9BACT</name>
<dbReference type="RefSeq" id="WP_240830193.1">
    <property type="nucleotide sequence ID" value="NZ_JAKWBL010000002.1"/>
</dbReference>
<dbReference type="InterPro" id="IPR012657">
    <property type="entry name" value="23S_rRNA-intervening_sequence"/>
</dbReference>
<gene>
    <name evidence="1" type="ORF">MKP09_11735</name>
</gene>
<dbReference type="Gene3D" id="1.20.1440.60">
    <property type="entry name" value="23S rRNA-intervening sequence"/>
    <property type="match status" value="1"/>
</dbReference>
<dbReference type="Pfam" id="PF05635">
    <property type="entry name" value="23S_rRNA_IVP"/>
    <property type="match status" value="1"/>
</dbReference>
<dbReference type="PANTHER" id="PTHR38471:SF2">
    <property type="entry name" value="FOUR HELIX BUNDLE PROTEIN"/>
    <property type="match status" value="1"/>
</dbReference>
<proteinExistence type="predicted"/>
<evidence type="ECO:0000313" key="2">
    <source>
        <dbReference type="Proteomes" id="UP001202248"/>
    </source>
</evidence>
<sequence>MHNYRELLIWKRSMDFVVRVYEVSTLFPVEEKYGLTVQLRNCSVSIPSNIAEGAGRGSNKQFKRFLEFSMGSINEAQTQIELAFRFKYLTKEHFEILIDEAAQIYKMTLAFYNGLKD</sequence>
<dbReference type="EMBL" id="JAKWBL010000002">
    <property type="protein sequence ID" value="MCH5598532.1"/>
    <property type="molecule type" value="Genomic_DNA"/>
</dbReference>
<keyword evidence="2" id="KW-1185">Reference proteome</keyword>
<organism evidence="1 2">
    <name type="scientific">Niabella ginsengisoli</name>
    <dbReference type="NCBI Taxonomy" id="522298"/>
    <lineage>
        <taxon>Bacteria</taxon>
        <taxon>Pseudomonadati</taxon>
        <taxon>Bacteroidota</taxon>
        <taxon>Chitinophagia</taxon>
        <taxon>Chitinophagales</taxon>
        <taxon>Chitinophagaceae</taxon>
        <taxon>Niabella</taxon>
    </lineage>
</organism>
<dbReference type="InterPro" id="IPR036583">
    <property type="entry name" value="23S_rRNA_IVS_sf"/>
</dbReference>
<dbReference type="Proteomes" id="UP001202248">
    <property type="component" value="Unassembled WGS sequence"/>
</dbReference>
<dbReference type="PANTHER" id="PTHR38471">
    <property type="entry name" value="FOUR HELIX BUNDLE PROTEIN"/>
    <property type="match status" value="1"/>
</dbReference>
<reference evidence="1 2" key="1">
    <citation type="submission" date="2022-02" db="EMBL/GenBank/DDBJ databases">
        <authorList>
            <person name="Min J."/>
        </authorList>
    </citation>
    <scope>NUCLEOTIDE SEQUENCE [LARGE SCALE GENOMIC DNA]</scope>
    <source>
        <strain evidence="1 2">GR10-1</strain>
    </source>
</reference>